<dbReference type="Proteomes" id="UP000565262">
    <property type="component" value="Unassembled WGS sequence"/>
</dbReference>
<gene>
    <name evidence="1" type="ORF">H4O21_13440</name>
</gene>
<dbReference type="RefSeq" id="WP_182809395.1">
    <property type="nucleotide sequence ID" value="NZ_JACJFM010000017.1"/>
</dbReference>
<dbReference type="InterPro" id="IPR023346">
    <property type="entry name" value="Lysozyme-like_dom_sf"/>
</dbReference>
<dbReference type="AlphaFoldDB" id="A0A839ISH6"/>
<dbReference type="SUPFAM" id="SSF53955">
    <property type="entry name" value="Lysozyme-like"/>
    <property type="match status" value="1"/>
</dbReference>
<proteinExistence type="predicted"/>
<comment type="caution">
    <text evidence="1">The sequence shown here is derived from an EMBL/GenBank/DDBJ whole genome shotgun (WGS) entry which is preliminary data.</text>
</comment>
<keyword evidence="2" id="KW-1185">Reference proteome</keyword>
<accession>A0A839ISH6</accession>
<evidence type="ECO:0008006" key="3">
    <source>
        <dbReference type="Google" id="ProtNLM"/>
    </source>
</evidence>
<dbReference type="EMBL" id="JACJFM010000017">
    <property type="protein sequence ID" value="MBB1487614.1"/>
    <property type="molecule type" value="Genomic_DNA"/>
</dbReference>
<evidence type="ECO:0000313" key="1">
    <source>
        <dbReference type="EMBL" id="MBB1487614.1"/>
    </source>
</evidence>
<reference evidence="1 2" key="1">
    <citation type="submission" date="2020-08" db="EMBL/GenBank/DDBJ databases">
        <title>Oceanospirillum sp. nov. isolated from marine sediment.</title>
        <authorList>
            <person name="Ji X."/>
        </authorList>
    </citation>
    <scope>NUCLEOTIDE SEQUENCE [LARGE SCALE GENOMIC DNA]</scope>
    <source>
        <strain evidence="1 2">D5</strain>
    </source>
</reference>
<dbReference type="PROSITE" id="PS51257">
    <property type="entry name" value="PROKAR_LIPOPROTEIN"/>
    <property type="match status" value="1"/>
</dbReference>
<name>A0A839ISH6_9GAMM</name>
<sequence length="216" mass="24661">MNNCLARISVISVLSLLIVACSSSPKLSGLNKEPISNWQGYDNPGQLKSYTEEALQKHGRDLLKTVPDDIEMYCPAYADATRWERMQFWNRFISSLSYFESNHKNQVWYQERFNDAQGRPVISRGLLQISIESGNGYQCGLTNPQQLHDPKTNISCGVRILNRWVGQRDKVVSGNTGWLFFSGSWLGAARYWSPFRDEGKKQRIALATRDLPYCKS</sequence>
<protein>
    <recommendedName>
        <fullName evidence="3">Transglycosylase SLT domain-containing protein</fullName>
    </recommendedName>
</protein>
<evidence type="ECO:0000313" key="2">
    <source>
        <dbReference type="Proteomes" id="UP000565262"/>
    </source>
</evidence>
<organism evidence="1 2">
    <name type="scientific">Oceanospirillum sediminis</name>
    <dbReference type="NCBI Taxonomy" id="2760088"/>
    <lineage>
        <taxon>Bacteria</taxon>
        <taxon>Pseudomonadati</taxon>
        <taxon>Pseudomonadota</taxon>
        <taxon>Gammaproteobacteria</taxon>
        <taxon>Oceanospirillales</taxon>
        <taxon>Oceanospirillaceae</taxon>
        <taxon>Oceanospirillum</taxon>
    </lineage>
</organism>